<evidence type="ECO:0000313" key="3">
    <source>
        <dbReference type="Ensembl" id="ENSSHAP00000010453.1"/>
    </source>
</evidence>
<dbReference type="PROSITE" id="PS00658">
    <property type="entry name" value="FORK_HEAD_2"/>
    <property type="match status" value="1"/>
</dbReference>
<dbReference type="HOGENOM" id="CLU_011215_0_0_1"/>
<dbReference type="GO" id="GO:0003700">
    <property type="term" value="F:DNA-binding transcription factor activity"/>
    <property type="evidence" value="ECO:0007669"/>
    <property type="project" value="InterPro"/>
</dbReference>
<dbReference type="FunFam" id="3.40.390.80:FF:000001">
    <property type="entry name" value="TRPM8 channel-associated factor 1"/>
    <property type="match status" value="1"/>
</dbReference>
<evidence type="ECO:0000313" key="4">
    <source>
        <dbReference type="Proteomes" id="UP000007648"/>
    </source>
</evidence>
<dbReference type="GeneTree" id="ENSGT00390000017365"/>
<reference evidence="3" key="3">
    <citation type="submission" date="2025-09" db="UniProtKB">
        <authorList>
            <consortium name="Ensembl"/>
        </authorList>
    </citation>
    <scope>IDENTIFICATION</scope>
</reference>
<evidence type="ECO:0000259" key="2">
    <source>
        <dbReference type="PROSITE" id="PS51723"/>
    </source>
</evidence>
<comment type="similarity">
    <text evidence="1">Belongs to the TCAF family.</text>
</comment>
<dbReference type="GO" id="GO:0005886">
    <property type="term" value="C:plasma membrane"/>
    <property type="evidence" value="ECO:0007669"/>
    <property type="project" value="TreeGrafter"/>
</dbReference>
<sequence>MARNLSDDYEFLIKELNTWEFPSDITPSELLLISEASFPVLVNRSYQVLIGASHYGQGRIVVLSHENCLYSDKMAPFLKNAVKWLGQSKENSIGVNKSVEHLAGILQDAGIKVQIVSCCHSLSVFCTDAFGSTNAKQLVQFVKNGGGLLIAGHTSKWAKEHSDSILDNFPGNHVTSVAGIYFTETQADIRNLKLYQKIPKIPLKIKFEEDISKDQQRILDGISKLDIRDGGIPSRLLVHGCLAFPLGLSDPFDCSVAGARYGLGRVIVLSHEGLLFSPKLGQFLINAVRWLKGDQTGKIGVIPQCQNLFHWLTKNGMDCTLQNNVSADLSVYCCTVYDDKQAKQILEFVAEGGGLLIGGQAWYWASKNPNKSVFFDFTGNRILNSFGISILNQYVNKGHYDCPEPGLKNYHFRVAIAQFFDEIKNKTGKFPKDWHSKLSMDYSAFLWMSTEEIPFYDHVHRMLKKVIKMTKLPIINNNNPLFKNSCNNTLIHLASELSYVKPDFASKLYKSGYQTPILPSSSPAHSVNMEMNLTSQNGNIWKSTGLYLPQGYTLNITIPPSACSSNIQVQIGCHSDNLMNHDKIIRAPIVVYRYDLAKPDNSISTFWGGLVYIIVPDGCSLGNTTVTFTGAVPAPYFILGKTSVEEWKNSIRHHPVPWGELQADSIILTVPAKSLQRIENPEPVLRLWNEMTEAIAKLSAKPHPFPQHERIVTDVQIAYGWMHAGYPIMGFLDVADELISEEIIRKKGLWGPIHELGHNQQFHAWEFPQHTTDATCNLWSIYVHEKVLKISRNHVHPALRPEQRQKRLEEFKKKGSPLSMWYTWTALETYLQLQEAFGWESFIQVFKTYQQLTNVPEEKESKMNLWVTKFSEQVQKNLVPFFKAWGWPVQKEVETAIAHLPEWKENPMKV</sequence>
<dbReference type="AlphaFoldDB" id="G3W4U8"/>
<dbReference type="PANTHER" id="PTHR15730:SF5">
    <property type="entry name" value="SI:CH211-210B2.2-RELATED"/>
    <property type="match status" value="1"/>
</dbReference>
<dbReference type="InterPro" id="IPR051244">
    <property type="entry name" value="TCAF"/>
</dbReference>
<evidence type="ECO:0000256" key="1">
    <source>
        <dbReference type="ARBA" id="ARBA00009770"/>
    </source>
</evidence>
<accession>G3W4U8</accession>
<dbReference type="GO" id="GO:0044325">
    <property type="term" value="F:transmembrane transporter binding"/>
    <property type="evidence" value="ECO:0007669"/>
    <property type="project" value="TreeGrafter"/>
</dbReference>
<dbReference type="InterPro" id="IPR035423">
    <property type="entry name" value="M60-like_N"/>
</dbReference>
<dbReference type="Proteomes" id="UP000007648">
    <property type="component" value="Unassembled WGS sequence"/>
</dbReference>
<dbReference type="InterPro" id="IPR031161">
    <property type="entry name" value="Peptidase_M60_dom"/>
</dbReference>
<organism evidence="3 4">
    <name type="scientific">Sarcophilus harrisii</name>
    <name type="common">Tasmanian devil</name>
    <name type="synonym">Sarcophilus laniarius</name>
    <dbReference type="NCBI Taxonomy" id="9305"/>
    <lineage>
        <taxon>Eukaryota</taxon>
        <taxon>Metazoa</taxon>
        <taxon>Chordata</taxon>
        <taxon>Craniata</taxon>
        <taxon>Vertebrata</taxon>
        <taxon>Euteleostomi</taxon>
        <taxon>Mammalia</taxon>
        <taxon>Metatheria</taxon>
        <taxon>Dasyuromorphia</taxon>
        <taxon>Dasyuridae</taxon>
        <taxon>Sarcophilus</taxon>
    </lineage>
</organism>
<dbReference type="Gene3D" id="1.10.390.30">
    <property type="entry name" value="Peptidase M60, enhancin-like domain 3"/>
    <property type="match status" value="1"/>
</dbReference>
<dbReference type="PROSITE" id="PS51723">
    <property type="entry name" value="PEPTIDASE_M60"/>
    <property type="match status" value="1"/>
</dbReference>
<gene>
    <name evidence="3" type="primary">LOC116419408</name>
</gene>
<reference evidence="3 4" key="1">
    <citation type="journal article" date="2011" name="Proc. Natl. Acad. Sci. U.S.A.">
        <title>Genetic diversity and population structure of the endangered marsupial Sarcophilus harrisii (Tasmanian devil).</title>
        <authorList>
            <person name="Miller W."/>
            <person name="Hayes V.M."/>
            <person name="Ratan A."/>
            <person name="Petersen D.C."/>
            <person name="Wittekindt N.E."/>
            <person name="Miller J."/>
            <person name="Walenz B."/>
            <person name="Knight J."/>
            <person name="Qi J."/>
            <person name="Zhao F."/>
            <person name="Wang Q."/>
            <person name="Bedoya-Reina O.C."/>
            <person name="Katiyar N."/>
            <person name="Tomsho L.P."/>
            <person name="Kasson L.M."/>
            <person name="Hardie R.A."/>
            <person name="Woodbridge P."/>
            <person name="Tindall E.A."/>
            <person name="Bertelsen M.F."/>
            <person name="Dixon D."/>
            <person name="Pyecroft S."/>
            <person name="Helgen K.M."/>
            <person name="Lesk A.M."/>
            <person name="Pringle T.H."/>
            <person name="Patterson N."/>
            <person name="Zhang Y."/>
            <person name="Kreiss A."/>
            <person name="Woods G.M."/>
            <person name="Jones M.E."/>
            <person name="Schuster S.C."/>
        </authorList>
    </citation>
    <scope>NUCLEOTIDE SEQUENCE [LARGE SCALE GENOMIC DNA]</scope>
</reference>
<dbReference type="InterPro" id="IPR042279">
    <property type="entry name" value="Pep_M60_3"/>
</dbReference>
<dbReference type="RefSeq" id="XP_031795154.1">
    <property type="nucleotide sequence ID" value="XM_031939294.1"/>
</dbReference>
<dbReference type="SMART" id="SM01276">
    <property type="entry name" value="M60-like"/>
    <property type="match status" value="1"/>
</dbReference>
<dbReference type="SUPFAM" id="SSF52317">
    <property type="entry name" value="Class I glutamine amidotransferase-like"/>
    <property type="match status" value="1"/>
</dbReference>
<dbReference type="GeneID" id="116419408"/>
<dbReference type="KEGG" id="shr:116419408"/>
<dbReference type="OrthoDB" id="10260387at2759"/>
<dbReference type="Gene3D" id="2.60.120.1250">
    <property type="entry name" value="Peptidase M60, enhancin-like domain 1"/>
    <property type="match status" value="1"/>
</dbReference>
<reference evidence="3" key="2">
    <citation type="submission" date="2025-08" db="UniProtKB">
        <authorList>
            <consortium name="Ensembl"/>
        </authorList>
    </citation>
    <scope>IDENTIFICATION</scope>
</reference>
<dbReference type="InterPro" id="IPR029062">
    <property type="entry name" value="Class_I_gatase-like"/>
</dbReference>
<keyword evidence="4" id="KW-1185">Reference proteome</keyword>
<feature type="domain" description="Peptidase M60" evidence="2">
    <location>
        <begin position="539"/>
        <end position="838"/>
    </location>
</feature>
<dbReference type="Pfam" id="PF17291">
    <property type="entry name" value="M60-like_N"/>
    <property type="match status" value="1"/>
</dbReference>
<dbReference type="InParanoid" id="G3W4U8"/>
<dbReference type="GO" id="GO:0090314">
    <property type="term" value="P:positive regulation of protein targeting to membrane"/>
    <property type="evidence" value="ECO:0007669"/>
    <property type="project" value="TreeGrafter"/>
</dbReference>
<dbReference type="GO" id="GO:0043565">
    <property type="term" value="F:sequence-specific DNA binding"/>
    <property type="evidence" value="ECO:0007669"/>
    <property type="project" value="InterPro"/>
</dbReference>
<dbReference type="InterPro" id="IPR030456">
    <property type="entry name" value="TF_fork_head_CS_2"/>
</dbReference>
<dbReference type="Gene3D" id="3.40.390.80">
    <property type="entry name" value="Peptidase M60, enhancin-like domain 2"/>
    <property type="match status" value="1"/>
</dbReference>
<proteinExistence type="inferred from homology"/>
<name>G3W4U8_SARHA</name>
<protein>
    <recommendedName>
        <fullName evidence="2">Peptidase M60 domain-containing protein</fullName>
    </recommendedName>
</protein>
<dbReference type="Pfam" id="PF13402">
    <property type="entry name" value="Peptidase_M60"/>
    <property type="match status" value="1"/>
</dbReference>
<dbReference type="Ensembl" id="ENSSHAT00000010546.2">
    <property type="protein sequence ID" value="ENSSHAP00000010453.1"/>
    <property type="gene ID" value="ENSSHAG00000009022.2"/>
</dbReference>
<dbReference type="PANTHER" id="PTHR15730">
    <property type="entry name" value="EXPERIMENTAL AUTOIMMUNE PROSTATITIS ANTIGEN 2-RELATED"/>
    <property type="match status" value="1"/>
</dbReference>